<gene>
    <name evidence="6" type="ORF">ACA1_163320</name>
</gene>
<dbReference type="GeneID" id="14916176"/>
<dbReference type="InterPro" id="IPR001547">
    <property type="entry name" value="Glyco_hydro_5"/>
</dbReference>
<dbReference type="GO" id="GO:0004553">
    <property type="term" value="F:hydrolase activity, hydrolyzing O-glycosyl compounds"/>
    <property type="evidence" value="ECO:0007669"/>
    <property type="project" value="InterPro"/>
</dbReference>
<dbReference type="Gene3D" id="3.20.20.80">
    <property type="entry name" value="Glycosidases"/>
    <property type="match status" value="2"/>
</dbReference>
<feature type="domain" description="Glycoside hydrolase family 5" evidence="5">
    <location>
        <begin position="382"/>
        <end position="632"/>
    </location>
</feature>
<evidence type="ECO:0000256" key="1">
    <source>
        <dbReference type="ARBA" id="ARBA00005641"/>
    </source>
</evidence>
<dbReference type="EMBL" id="KB008026">
    <property type="protein sequence ID" value="ELR15506.1"/>
    <property type="molecule type" value="Genomic_DNA"/>
</dbReference>
<dbReference type="VEuPathDB" id="AmoebaDB:ACA1_163320"/>
<feature type="domain" description="Glycoside hydrolase family 5" evidence="5">
    <location>
        <begin position="9"/>
        <end position="255"/>
    </location>
</feature>
<dbReference type="SUPFAM" id="SSF51445">
    <property type="entry name" value="(Trans)glycosidases"/>
    <property type="match status" value="2"/>
</dbReference>
<comment type="similarity">
    <text evidence="1">Belongs to the glycosyl hydrolase 5 (cellulase A) family.</text>
</comment>
<keyword evidence="2 6" id="KW-0378">Hydrolase</keyword>
<dbReference type="KEGG" id="acan:ACA1_163320"/>
<evidence type="ECO:0000256" key="2">
    <source>
        <dbReference type="ARBA" id="ARBA00022801"/>
    </source>
</evidence>
<keyword evidence="3" id="KW-0326">Glycosidase</keyword>
<dbReference type="Pfam" id="PF00150">
    <property type="entry name" value="Cellulase"/>
    <property type="match status" value="2"/>
</dbReference>
<evidence type="ECO:0000256" key="4">
    <source>
        <dbReference type="SAM" id="MobiDB-lite"/>
    </source>
</evidence>
<dbReference type="GO" id="GO:0009251">
    <property type="term" value="P:glucan catabolic process"/>
    <property type="evidence" value="ECO:0007669"/>
    <property type="project" value="TreeGrafter"/>
</dbReference>
<reference evidence="6 7" key="1">
    <citation type="journal article" date="2013" name="Genome Biol.">
        <title>Genome of Acanthamoeba castellanii highlights extensive lateral gene transfer and early evolution of tyrosine kinase signaling.</title>
        <authorList>
            <person name="Clarke M."/>
            <person name="Lohan A.J."/>
            <person name="Liu B."/>
            <person name="Lagkouvardos I."/>
            <person name="Roy S."/>
            <person name="Zafar N."/>
            <person name="Bertelli C."/>
            <person name="Schilde C."/>
            <person name="Kianianmomeni A."/>
            <person name="Burglin T.R."/>
            <person name="Frech C."/>
            <person name="Turcotte B."/>
            <person name="Kopec K.O."/>
            <person name="Synnott J.M."/>
            <person name="Choo C."/>
            <person name="Paponov I."/>
            <person name="Finkler A."/>
            <person name="Soon Heng Tan C."/>
            <person name="Hutchins A.P."/>
            <person name="Weinmeier T."/>
            <person name="Rattei T."/>
            <person name="Chu J.S."/>
            <person name="Gimenez G."/>
            <person name="Irimia M."/>
            <person name="Rigden D.J."/>
            <person name="Fitzpatrick D.A."/>
            <person name="Lorenzo-Morales J."/>
            <person name="Bateman A."/>
            <person name="Chiu C.H."/>
            <person name="Tang P."/>
            <person name="Hegemann P."/>
            <person name="Fromm H."/>
            <person name="Raoult D."/>
            <person name="Greub G."/>
            <person name="Miranda-Saavedra D."/>
            <person name="Chen N."/>
            <person name="Nash P."/>
            <person name="Ginger M.L."/>
            <person name="Horn M."/>
            <person name="Schaap P."/>
            <person name="Caler L."/>
            <person name="Loftus B."/>
        </authorList>
    </citation>
    <scope>NUCLEOTIDE SEQUENCE [LARGE SCALE GENOMIC DNA]</scope>
    <source>
        <strain evidence="6 7">Neff</strain>
    </source>
</reference>
<evidence type="ECO:0000256" key="3">
    <source>
        <dbReference type="ARBA" id="ARBA00023295"/>
    </source>
</evidence>
<evidence type="ECO:0000313" key="7">
    <source>
        <dbReference type="Proteomes" id="UP000011083"/>
    </source>
</evidence>
<evidence type="ECO:0000259" key="5">
    <source>
        <dbReference type="Pfam" id="PF00150"/>
    </source>
</evidence>
<dbReference type="InterPro" id="IPR017853">
    <property type="entry name" value="GH"/>
</dbReference>
<dbReference type="PROSITE" id="PS00659">
    <property type="entry name" value="GLYCOSYL_HYDROL_F5"/>
    <property type="match status" value="1"/>
</dbReference>
<dbReference type="Proteomes" id="UP000011083">
    <property type="component" value="Unassembled WGS sequence"/>
</dbReference>
<protein>
    <submittedName>
        <fullName evidence="6">Cellulase (Glycosyl hydrolase family 5) subfamily protein</fullName>
    </submittedName>
</protein>
<name>L8GTR1_ACACF</name>
<feature type="region of interest" description="Disordered" evidence="4">
    <location>
        <begin position="290"/>
        <end position="357"/>
    </location>
</feature>
<dbReference type="PANTHER" id="PTHR34142:SF1">
    <property type="entry name" value="GLYCOSIDE HYDROLASE FAMILY 5 DOMAIN-CONTAINING PROTEIN"/>
    <property type="match status" value="1"/>
</dbReference>
<dbReference type="PANTHER" id="PTHR34142">
    <property type="entry name" value="ENDO-BETA-1,4-GLUCANASE A"/>
    <property type="match status" value="1"/>
</dbReference>
<keyword evidence="7" id="KW-1185">Reference proteome</keyword>
<evidence type="ECO:0000313" key="6">
    <source>
        <dbReference type="EMBL" id="ELR15506.1"/>
    </source>
</evidence>
<organism evidence="6 7">
    <name type="scientific">Acanthamoeba castellanii (strain ATCC 30010 / Neff)</name>
    <dbReference type="NCBI Taxonomy" id="1257118"/>
    <lineage>
        <taxon>Eukaryota</taxon>
        <taxon>Amoebozoa</taxon>
        <taxon>Discosea</taxon>
        <taxon>Longamoebia</taxon>
        <taxon>Centramoebida</taxon>
        <taxon>Acanthamoebidae</taxon>
        <taxon>Acanthamoeba</taxon>
    </lineage>
</organism>
<proteinExistence type="inferred from homology"/>
<dbReference type="AlphaFoldDB" id="L8GTR1"/>
<dbReference type="RefSeq" id="XP_004337519.1">
    <property type="nucleotide sequence ID" value="XM_004337471.1"/>
</dbReference>
<accession>L8GTR1</accession>
<dbReference type="InterPro" id="IPR018087">
    <property type="entry name" value="Glyco_hydro_5_CS"/>
</dbReference>
<dbReference type="STRING" id="1257118.L8GTR1"/>
<sequence length="668" mass="74617">MGTNFPLISNASLDYFAAKGMNTIRVSIIWERLQTTLYGAFDATYVQYLTDSVNYITNAKGMYCLLDLHNYHRYRGNVIGSAAVPYAALTDVWQKLAALYKNNRLMVWGTMNEPYGVGYLAAQLGANAAIKGIRNAGATQLITISGNDYSAVYSWVGTNSQWMGPANITDPLNNWVYEMHQYFDGQGGQTVCQPNWNVDYYFGPVTTWARNNGVKIFLGEFGINDSDPCLALLNRLMTFLTANADVWYGWTWWAAGPWWAQDYIYLLEPKADGSDRNRLMATLRNYFPKASATPSPSTSRLPPSPSASTSRPERVDQPCAAQPQRDDQPRAAQPERIDHPRAAPPKRDDQPRAAHGPKYYGVNQAALGWGSSALPGTAGTNFPLIRNASLDYFAAKGMNTIRVSIIWERLQPTLYGDFDWTYANYLINSVNYITNVRGMYCVIDLHNYHRYRGQLLGTSAVPIYTITNVWYRLAGVFKNNQRVVFGTMNEPYGVSYEEALRGANAAISGIRGVGATQPITISGSDFSAVNSWVGTNSQWMGPANITDPLNNYMYEMHQFFDGQGGQTVCKPNLDVAAVFGGVTQWARSLGAKVFLGAFGINDSDECLPLLNRLMTYLNANADVWYGWTWWAAGPWWAQDYIYLLEPKADGSDRNRLMATLQNYFPKKA</sequence>
<dbReference type="OrthoDB" id="5823761at2759"/>
<feature type="compositionally biased region" description="Basic and acidic residues" evidence="4">
    <location>
        <begin position="324"/>
        <end position="352"/>
    </location>
</feature>
<feature type="compositionally biased region" description="Low complexity" evidence="4">
    <location>
        <begin position="290"/>
        <end position="310"/>
    </location>
</feature>